<feature type="non-terminal residue" evidence="1">
    <location>
        <position position="48"/>
    </location>
</feature>
<evidence type="ECO:0000313" key="1">
    <source>
        <dbReference type="EMBL" id="MBA0841404.1"/>
    </source>
</evidence>
<keyword evidence="2" id="KW-1185">Reference proteome</keyword>
<gene>
    <name evidence="1" type="ORF">Goarm_003895</name>
</gene>
<proteinExistence type="predicted"/>
<dbReference type="AlphaFoldDB" id="A0A7J9K4R2"/>
<protein>
    <submittedName>
        <fullName evidence="1">Uncharacterized protein</fullName>
    </submittedName>
</protein>
<organism evidence="1 2">
    <name type="scientific">Gossypium armourianum</name>
    <dbReference type="NCBI Taxonomy" id="34283"/>
    <lineage>
        <taxon>Eukaryota</taxon>
        <taxon>Viridiplantae</taxon>
        <taxon>Streptophyta</taxon>
        <taxon>Embryophyta</taxon>
        <taxon>Tracheophyta</taxon>
        <taxon>Spermatophyta</taxon>
        <taxon>Magnoliopsida</taxon>
        <taxon>eudicotyledons</taxon>
        <taxon>Gunneridae</taxon>
        <taxon>Pentapetalae</taxon>
        <taxon>rosids</taxon>
        <taxon>malvids</taxon>
        <taxon>Malvales</taxon>
        <taxon>Malvaceae</taxon>
        <taxon>Malvoideae</taxon>
        <taxon>Gossypium</taxon>
    </lineage>
</organism>
<accession>A0A7J9K4R2</accession>
<evidence type="ECO:0000313" key="2">
    <source>
        <dbReference type="Proteomes" id="UP000593575"/>
    </source>
</evidence>
<comment type="caution">
    <text evidence="1">The sequence shown here is derived from an EMBL/GenBank/DDBJ whole genome shotgun (WGS) entry which is preliminary data.</text>
</comment>
<reference evidence="1 2" key="1">
    <citation type="journal article" date="2019" name="Genome Biol. Evol.">
        <title>Insights into the evolution of the New World diploid cottons (Gossypium, subgenus Houzingenia) based on genome sequencing.</title>
        <authorList>
            <person name="Grover C.E."/>
            <person name="Arick M.A. 2nd"/>
            <person name="Thrash A."/>
            <person name="Conover J.L."/>
            <person name="Sanders W.S."/>
            <person name="Peterson D.G."/>
            <person name="Frelichowski J.E."/>
            <person name="Scheffler J.A."/>
            <person name="Scheffler B.E."/>
            <person name="Wendel J.F."/>
        </authorList>
    </citation>
    <scope>NUCLEOTIDE SEQUENCE [LARGE SCALE GENOMIC DNA]</scope>
    <source>
        <strain evidence="1">6</strain>
        <tissue evidence="1">Leaf</tissue>
    </source>
</reference>
<sequence length="48" mass="5784">MEQYFHVVGIKDNDANVNTISRYFTDFTLLWWRCRSIDKIFGQAIIRT</sequence>
<name>A0A7J9K4R2_9ROSI</name>
<dbReference type="EMBL" id="JABFAE010000011">
    <property type="protein sequence ID" value="MBA0841404.1"/>
    <property type="molecule type" value="Genomic_DNA"/>
</dbReference>
<dbReference type="Proteomes" id="UP000593575">
    <property type="component" value="Unassembled WGS sequence"/>
</dbReference>